<protein>
    <submittedName>
        <fullName evidence="1">Uncharacterized protein</fullName>
    </submittedName>
</protein>
<comment type="caution">
    <text evidence="1">The sequence shown here is derived from an EMBL/GenBank/DDBJ whole genome shotgun (WGS) entry which is preliminary data.</text>
</comment>
<organism evidence="1 2">
    <name type="scientific">Streptosporangium album</name>
    <dbReference type="NCBI Taxonomy" id="47479"/>
    <lineage>
        <taxon>Bacteria</taxon>
        <taxon>Bacillati</taxon>
        <taxon>Actinomycetota</taxon>
        <taxon>Actinomycetes</taxon>
        <taxon>Streptosporangiales</taxon>
        <taxon>Streptosporangiaceae</taxon>
        <taxon>Streptosporangium</taxon>
    </lineage>
</organism>
<keyword evidence="2" id="KW-1185">Reference proteome</keyword>
<dbReference type="AlphaFoldDB" id="A0A7W7WCN3"/>
<accession>A0A7W7WCN3</accession>
<reference evidence="1 2" key="1">
    <citation type="submission" date="2020-08" db="EMBL/GenBank/DDBJ databases">
        <title>Sequencing the genomes of 1000 actinobacteria strains.</title>
        <authorList>
            <person name="Klenk H.-P."/>
        </authorList>
    </citation>
    <scope>NUCLEOTIDE SEQUENCE [LARGE SCALE GENOMIC DNA]</scope>
    <source>
        <strain evidence="1 2">DSM 43023</strain>
    </source>
</reference>
<dbReference type="Proteomes" id="UP000534286">
    <property type="component" value="Unassembled WGS sequence"/>
</dbReference>
<name>A0A7W7WCN3_9ACTN</name>
<evidence type="ECO:0000313" key="1">
    <source>
        <dbReference type="EMBL" id="MBB4942792.1"/>
    </source>
</evidence>
<dbReference type="RefSeq" id="WP_184758766.1">
    <property type="nucleotide sequence ID" value="NZ_JACHJU010000004.1"/>
</dbReference>
<evidence type="ECO:0000313" key="2">
    <source>
        <dbReference type="Proteomes" id="UP000534286"/>
    </source>
</evidence>
<gene>
    <name evidence="1" type="ORF">FHR32_007192</name>
</gene>
<dbReference type="EMBL" id="JACHJU010000004">
    <property type="protein sequence ID" value="MBB4942792.1"/>
    <property type="molecule type" value="Genomic_DNA"/>
</dbReference>
<sequence length="100" mass="10501">MLALLPGDLQQGLPGKPQTGHHLLDVLQPGGQLGDLGAQPVGFGVDVLFAFVQVPQQLIGHHRCGAGACRHAAKPSNDLDRQVVVAVPVSRRVMLSAIDQ</sequence>
<proteinExistence type="predicted"/>